<keyword evidence="1" id="KW-1133">Transmembrane helix</keyword>
<gene>
    <name evidence="3" type="ORF">C3K47_05920</name>
</gene>
<dbReference type="Pfam" id="PF01266">
    <property type="entry name" value="DAO"/>
    <property type="match status" value="1"/>
</dbReference>
<accession>A0A2S5A3Z7</accession>
<dbReference type="RefSeq" id="WP_103788207.1">
    <property type="nucleotide sequence ID" value="NZ_PQVF01000004.1"/>
</dbReference>
<dbReference type="Proteomes" id="UP000236893">
    <property type="component" value="Unassembled WGS sequence"/>
</dbReference>
<evidence type="ECO:0000313" key="3">
    <source>
        <dbReference type="EMBL" id="POY37300.1"/>
    </source>
</evidence>
<keyword evidence="4" id="KW-1185">Reference proteome</keyword>
<name>A0A2S5A3Z7_9SPHI</name>
<dbReference type="OrthoDB" id="571248at2"/>
<reference evidence="3 4" key="1">
    <citation type="submission" date="2018-01" db="EMBL/GenBank/DDBJ databases">
        <authorList>
            <person name="Gaut B.S."/>
            <person name="Morton B.R."/>
            <person name="Clegg M.T."/>
            <person name="Duvall M.R."/>
        </authorList>
    </citation>
    <scope>NUCLEOTIDE SEQUENCE [LARGE SCALE GENOMIC DNA]</scope>
    <source>
        <strain evidence="3 4">HR-AV</strain>
    </source>
</reference>
<dbReference type="EMBL" id="PQVF01000004">
    <property type="protein sequence ID" value="POY37300.1"/>
    <property type="molecule type" value="Genomic_DNA"/>
</dbReference>
<feature type="domain" description="FAD dependent oxidoreductase" evidence="2">
    <location>
        <begin position="31"/>
        <end position="384"/>
    </location>
</feature>
<evidence type="ECO:0000256" key="1">
    <source>
        <dbReference type="SAM" id="Phobius"/>
    </source>
</evidence>
<keyword evidence="1" id="KW-0472">Membrane</keyword>
<comment type="caution">
    <text evidence="3">The sequence shown here is derived from an EMBL/GenBank/DDBJ whole genome shotgun (WGS) entry which is preliminary data.</text>
</comment>
<evidence type="ECO:0000259" key="2">
    <source>
        <dbReference type="Pfam" id="PF01266"/>
    </source>
</evidence>
<dbReference type="PANTHER" id="PTHR13847">
    <property type="entry name" value="SARCOSINE DEHYDROGENASE-RELATED"/>
    <property type="match status" value="1"/>
</dbReference>
<dbReference type="AlphaFoldDB" id="A0A2S5A3Z7"/>
<dbReference type="Gene3D" id="3.30.9.10">
    <property type="entry name" value="D-Amino Acid Oxidase, subunit A, domain 2"/>
    <property type="match status" value="1"/>
</dbReference>
<dbReference type="SUPFAM" id="SSF51905">
    <property type="entry name" value="FAD/NAD(P)-binding domain"/>
    <property type="match status" value="1"/>
</dbReference>
<feature type="transmembrane region" description="Helical" evidence="1">
    <location>
        <begin position="362"/>
        <end position="382"/>
    </location>
</feature>
<protein>
    <submittedName>
        <fullName evidence="3">FAD-binding oxidoreductase</fullName>
    </submittedName>
</protein>
<proteinExistence type="predicted"/>
<dbReference type="PANTHER" id="PTHR13847:SF201">
    <property type="entry name" value="PUTATIBE OXIDOREDUCTASE"/>
    <property type="match status" value="1"/>
</dbReference>
<evidence type="ECO:0000313" key="4">
    <source>
        <dbReference type="Proteomes" id="UP000236893"/>
    </source>
</evidence>
<keyword evidence="1" id="KW-0812">Transmembrane</keyword>
<dbReference type="GO" id="GO:0005737">
    <property type="term" value="C:cytoplasm"/>
    <property type="evidence" value="ECO:0007669"/>
    <property type="project" value="TreeGrafter"/>
</dbReference>
<dbReference type="InterPro" id="IPR006076">
    <property type="entry name" value="FAD-dep_OxRdtase"/>
</dbReference>
<dbReference type="Gene3D" id="3.50.50.60">
    <property type="entry name" value="FAD/NAD(P)-binding domain"/>
    <property type="match status" value="1"/>
</dbReference>
<organism evidence="3 4">
    <name type="scientific">Solitalea longa</name>
    <dbReference type="NCBI Taxonomy" id="2079460"/>
    <lineage>
        <taxon>Bacteria</taxon>
        <taxon>Pseudomonadati</taxon>
        <taxon>Bacteroidota</taxon>
        <taxon>Sphingobacteriia</taxon>
        <taxon>Sphingobacteriales</taxon>
        <taxon>Sphingobacteriaceae</taxon>
        <taxon>Solitalea</taxon>
    </lineage>
</organism>
<dbReference type="InterPro" id="IPR036188">
    <property type="entry name" value="FAD/NAD-bd_sf"/>
</dbReference>
<sequence>MDLSSGMPYWLIKNGLPFNYPKLEENLQEEVLIIGAGITGAVCAYILAEAGIKSTVIDGRTVGLGSTCASTSLLQYEIDTPLYKLAQLIGEKDAARSYILCINAIDKLNEIAYKIDFSGFEKKMSLQFASYKKDRDLLINEYKIRKQWNIAVDFLDEKEVLSNFGFKAPAGLLSKNGGQIDSYLMTHKIFQYLKQYNIKIYDRTRIVEFHHAKNSVKLVTDNNYVIRAKKVIYATGYETADLINPKIVQLKSTYAVASEQFSTNKFWAFDNCMIWETAHPYLYMRATNDNRIIVGGKDVDFYTPYNKRDKLLKSKTKALQQSFKSLFPHIDLNPEFSWCGTFGETTDGLPYIGEYSKVPNGYFALGFGGNGIAFSLIAAEIIRDILKRKRNDDASLFRFNR</sequence>
<dbReference type="PRINTS" id="PR00420">
    <property type="entry name" value="RNGMNOXGNASE"/>
</dbReference>